<name>A0ABS3SE99_9CELL</name>
<evidence type="ECO:0000313" key="2">
    <source>
        <dbReference type="EMBL" id="MBO3083285.1"/>
    </source>
</evidence>
<feature type="transmembrane region" description="Helical" evidence="1">
    <location>
        <begin position="43"/>
        <end position="62"/>
    </location>
</feature>
<gene>
    <name evidence="2" type="ORF">J4035_01410</name>
</gene>
<feature type="transmembrane region" description="Helical" evidence="1">
    <location>
        <begin position="157"/>
        <end position="175"/>
    </location>
</feature>
<feature type="transmembrane region" description="Helical" evidence="1">
    <location>
        <begin position="16"/>
        <end position="36"/>
    </location>
</feature>
<keyword evidence="1" id="KW-1133">Transmembrane helix</keyword>
<organism evidence="2 3">
    <name type="scientific">Cellulomonas fengjieae</name>
    <dbReference type="NCBI Taxonomy" id="2819978"/>
    <lineage>
        <taxon>Bacteria</taxon>
        <taxon>Bacillati</taxon>
        <taxon>Actinomycetota</taxon>
        <taxon>Actinomycetes</taxon>
        <taxon>Micrococcales</taxon>
        <taxon>Cellulomonadaceae</taxon>
        <taxon>Cellulomonas</taxon>
    </lineage>
</organism>
<evidence type="ECO:0000256" key="1">
    <source>
        <dbReference type="SAM" id="Phobius"/>
    </source>
</evidence>
<feature type="transmembrane region" description="Helical" evidence="1">
    <location>
        <begin position="82"/>
        <end position="104"/>
    </location>
</feature>
<dbReference type="Proteomes" id="UP000678317">
    <property type="component" value="Unassembled WGS sequence"/>
</dbReference>
<proteinExistence type="predicted"/>
<feature type="transmembrane region" description="Helical" evidence="1">
    <location>
        <begin position="187"/>
        <end position="211"/>
    </location>
</feature>
<keyword evidence="1" id="KW-0812">Transmembrane</keyword>
<reference evidence="2 3" key="1">
    <citation type="submission" date="2021-03" db="EMBL/GenBank/DDBJ databases">
        <title>novel species in genus Cellulomonas.</title>
        <authorList>
            <person name="Zhang G."/>
        </authorList>
    </citation>
    <scope>NUCLEOTIDE SEQUENCE [LARGE SCALE GENOMIC DNA]</scope>
    <source>
        <strain evidence="3">zg-ZUI188</strain>
    </source>
</reference>
<accession>A0ABS3SE99</accession>
<dbReference type="InterPro" id="IPR009781">
    <property type="entry name" value="DUF1345"/>
</dbReference>
<protein>
    <submittedName>
        <fullName evidence="2">DUF1345 domain-containing protein</fullName>
    </submittedName>
</protein>
<evidence type="ECO:0000313" key="3">
    <source>
        <dbReference type="Proteomes" id="UP000678317"/>
    </source>
</evidence>
<feature type="transmembrane region" description="Helical" evidence="1">
    <location>
        <begin position="116"/>
        <end position="137"/>
    </location>
</feature>
<dbReference type="Pfam" id="PF07077">
    <property type="entry name" value="DUF1345"/>
    <property type="match status" value="1"/>
</dbReference>
<comment type="caution">
    <text evidence="2">The sequence shown here is derived from an EMBL/GenBank/DDBJ whole genome shotgun (WGS) entry which is preliminary data.</text>
</comment>
<sequence>MTTQPPEGLDDGWSSSLVRLLVGLVAGALVATLVPWSSVVTALLAAWAAVATVFVVWTWAVITPMGADDTATHATREEPTRAGAHLIVLAAAVVALVGVAVVLLNHQVGKLSPTVAILGSVIASWAAINTVFTLRYARMYFEGTDGGVDFHQDESPVYTDFAYLALTIGMSFAVSDPDLQTSALRRVALFHALLSYLFGTVIIAVVVNIVAAL</sequence>
<keyword evidence="3" id="KW-1185">Reference proteome</keyword>
<keyword evidence="1" id="KW-0472">Membrane</keyword>
<dbReference type="RefSeq" id="WP_208212614.1">
    <property type="nucleotide sequence ID" value="NZ_CP074404.1"/>
</dbReference>
<dbReference type="EMBL" id="JAGFBM010000001">
    <property type="protein sequence ID" value="MBO3083285.1"/>
    <property type="molecule type" value="Genomic_DNA"/>
</dbReference>